<evidence type="ECO:0000256" key="10">
    <source>
        <dbReference type="ARBA" id="ARBA00022946"/>
    </source>
</evidence>
<evidence type="ECO:0000256" key="4">
    <source>
        <dbReference type="ARBA" id="ARBA00011738"/>
    </source>
</evidence>
<comment type="cofactor">
    <cofactor evidence="15">
        <name>Fe cation</name>
        <dbReference type="ChEBI" id="CHEBI:24875"/>
    </cofactor>
    <text evidence="15">Binds 2 iron ions per subunit.</text>
</comment>
<dbReference type="GO" id="GO:0045300">
    <property type="term" value="F:stearoyl-[ACP] desaturase activity"/>
    <property type="evidence" value="ECO:0007669"/>
    <property type="project" value="InterPro"/>
</dbReference>
<dbReference type="PIRSF" id="PIRSF000346">
    <property type="entry name" value="Dlt9_acylACP_des"/>
    <property type="match status" value="1"/>
</dbReference>
<dbReference type="CDD" id="cd01050">
    <property type="entry name" value="Acyl_ACP_Desat"/>
    <property type="match status" value="1"/>
</dbReference>
<feature type="binding site" evidence="15">
    <location>
        <position position="273"/>
    </location>
    <ligand>
        <name>Fe cation</name>
        <dbReference type="ChEBI" id="CHEBI:24875"/>
        <label>2</label>
    </ligand>
</feature>
<keyword evidence="8 15" id="KW-0479">Metal-binding</keyword>
<keyword evidence="17" id="KW-1185">Reference proteome</keyword>
<evidence type="ECO:0000256" key="11">
    <source>
        <dbReference type="ARBA" id="ARBA00023002"/>
    </source>
</evidence>
<feature type="binding site" evidence="15">
    <location>
        <position position="276"/>
    </location>
    <ligand>
        <name>Fe cation</name>
        <dbReference type="ChEBI" id="CHEBI:24875"/>
        <label>2</label>
    </ligand>
</feature>
<proteinExistence type="inferred from homology"/>
<evidence type="ECO:0000256" key="2">
    <source>
        <dbReference type="ARBA" id="ARBA00004229"/>
    </source>
</evidence>
<dbReference type="EMBL" id="SDRB02003528">
    <property type="protein sequence ID" value="THG17447.1"/>
    <property type="molecule type" value="Genomic_DNA"/>
</dbReference>
<comment type="cofactor">
    <cofactor evidence="1">
        <name>Fe(2+)</name>
        <dbReference type="ChEBI" id="CHEBI:29033"/>
    </cofactor>
</comment>
<dbReference type="Pfam" id="PF03405">
    <property type="entry name" value="FA_desaturase_2"/>
    <property type="match status" value="1"/>
</dbReference>
<comment type="caution">
    <text evidence="16">The sequence shown here is derived from an EMBL/GenBank/DDBJ whole genome shotgun (WGS) entry which is preliminary data.</text>
</comment>
<keyword evidence="7" id="KW-0934">Plastid</keyword>
<dbReference type="InterPro" id="IPR009078">
    <property type="entry name" value="Ferritin-like_SF"/>
</dbReference>
<comment type="similarity">
    <text evidence="3">Belongs to the fatty acid desaturase type 2 family.</text>
</comment>
<feature type="binding site" evidence="15">
    <location>
        <position position="240"/>
    </location>
    <ligand>
        <name>Fe cation</name>
        <dbReference type="ChEBI" id="CHEBI:24875"/>
        <label>2</label>
    </ligand>
</feature>
<dbReference type="GO" id="GO:0046872">
    <property type="term" value="F:metal ion binding"/>
    <property type="evidence" value="ECO:0007669"/>
    <property type="project" value="UniProtKB-KW"/>
</dbReference>
<dbReference type="PANTHER" id="PTHR31155:SF9">
    <property type="entry name" value="STEAROYL-[ACYL-CARRIER-PROTEIN] 9-DESATURASE 7, CHLOROPLASTIC"/>
    <property type="match status" value="1"/>
</dbReference>
<sequence>MALICSCQDFHSMKLTTFVPFTKTHLVYSRVSMSSSFSSSSARSIASKEALPGNLEKSLGHAQKPQRSLSTVTHSMPPEKIELFKSLEDWVKTNVLIHLKPVEKCWQPQDFLPDPASDGFLEQVIELKERAKELPDDYFVVLVGDMITEEALPTYQSMLNTADGIKDESCSSPSPWAIWIRGWTAEENRHGDLLNKYLYLSGRVDMKQIEKTVQYLIGSGMDIRTENNPYLGVVYTSFQERATFISHGNTGRLAKHCGDNNLAQICGTIASDEKRHETAYTKIMKKLFEVDPDAAVIAFANMMQKKITMPAHFMYDGHDDDLFIHFSIVAQRLGVYTVIDYANILGFLVDKWNVEKLSQLSTEGRKAQDYVCRLGQKIRRLEERVPLRSEERPAIPFSWIFNKSVKL</sequence>
<gene>
    <name evidence="16" type="ORF">TEA_006837</name>
</gene>
<evidence type="ECO:0000256" key="6">
    <source>
        <dbReference type="ARBA" id="ARBA00022528"/>
    </source>
</evidence>
<dbReference type="GO" id="GO:0006952">
    <property type="term" value="P:defense response"/>
    <property type="evidence" value="ECO:0007669"/>
    <property type="project" value="TreeGrafter"/>
</dbReference>
<name>A0A4V6RYM8_CAMSN</name>
<keyword evidence="10" id="KW-0809">Transit peptide</keyword>
<keyword evidence="5" id="KW-0444">Lipid biosynthesis</keyword>
<protein>
    <recommendedName>
        <fullName evidence="18">Acyl-[acyl-carrier-protein] desaturase</fullName>
    </recommendedName>
</protein>
<keyword evidence="12 15" id="KW-0408">Iron</keyword>
<evidence type="ECO:0000256" key="12">
    <source>
        <dbReference type="ARBA" id="ARBA00023004"/>
    </source>
</evidence>
<dbReference type="InterPro" id="IPR012348">
    <property type="entry name" value="RNR-like"/>
</dbReference>
<evidence type="ECO:0000256" key="7">
    <source>
        <dbReference type="ARBA" id="ARBA00022640"/>
    </source>
</evidence>
<evidence type="ECO:0008006" key="18">
    <source>
        <dbReference type="Google" id="ProtNLM"/>
    </source>
</evidence>
<evidence type="ECO:0000256" key="1">
    <source>
        <dbReference type="ARBA" id="ARBA00001954"/>
    </source>
</evidence>
<dbReference type="AlphaFoldDB" id="A0A4V6RYM8"/>
<keyword evidence="11" id="KW-0560">Oxidoreductase</keyword>
<feature type="binding site" evidence="15">
    <location>
        <position position="149"/>
    </location>
    <ligand>
        <name>Fe cation</name>
        <dbReference type="ChEBI" id="CHEBI:24875"/>
        <label>1</label>
    </ligand>
</feature>
<evidence type="ECO:0000256" key="3">
    <source>
        <dbReference type="ARBA" id="ARBA00008749"/>
    </source>
</evidence>
<evidence type="ECO:0000256" key="9">
    <source>
        <dbReference type="ARBA" id="ARBA00022832"/>
    </source>
</evidence>
<evidence type="ECO:0000313" key="17">
    <source>
        <dbReference type="Proteomes" id="UP000306102"/>
    </source>
</evidence>
<dbReference type="SUPFAM" id="SSF47240">
    <property type="entry name" value="Ferritin-like"/>
    <property type="match status" value="1"/>
</dbReference>
<evidence type="ECO:0000313" key="16">
    <source>
        <dbReference type="EMBL" id="THG17447.1"/>
    </source>
</evidence>
<keyword evidence="9" id="KW-0276">Fatty acid metabolism</keyword>
<comment type="subunit">
    <text evidence="4">Homodimer.</text>
</comment>
<feature type="binding site" evidence="15">
    <location>
        <position position="187"/>
    </location>
    <ligand>
        <name>Fe cation</name>
        <dbReference type="ChEBI" id="CHEBI:24875"/>
        <label>1</label>
    </ligand>
</feature>
<feature type="binding site" evidence="15">
    <location>
        <position position="187"/>
    </location>
    <ligand>
        <name>Fe cation</name>
        <dbReference type="ChEBI" id="CHEBI:24875"/>
        <label>2</label>
    </ligand>
</feature>
<accession>A0A4V6RYM8</accession>
<dbReference type="GO" id="GO:0006633">
    <property type="term" value="P:fatty acid biosynthetic process"/>
    <property type="evidence" value="ECO:0007669"/>
    <property type="project" value="UniProtKB-KW"/>
</dbReference>
<evidence type="ECO:0000256" key="13">
    <source>
        <dbReference type="ARBA" id="ARBA00023098"/>
    </source>
</evidence>
<reference evidence="16 17" key="1">
    <citation type="journal article" date="2018" name="Proc. Natl. Acad. Sci. U.S.A.">
        <title>Draft genome sequence of Camellia sinensis var. sinensis provides insights into the evolution of the tea genome and tea quality.</title>
        <authorList>
            <person name="Wei C."/>
            <person name="Yang H."/>
            <person name="Wang S."/>
            <person name="Zhao J."/>
            <person name="Liu C."/>
            <person name="Gao L."/>
            <person name="Xia E."/>
            <person name="Lu Y."/>
            <person name="Tai Y."/>
            <person name="She G."/>
            <person name="Sun J."/>
            <person name="Cao H."/>
            <person name="Tong W."/>
            <person name="Gao Q."/>
            <person name="Li Y."/>
            <person name="Deng W."/>
            <person name="Jiang X."/>
            <person name="Wang W."/>
            <person name="Chen Q."/>
            <person name="Zhang S."/>
            <person name="Li H."/>
            <person name="Wu J."/>
            <person name="Wang P."/>
            <person name="Li P."/>
            <person name="Shi C."/>
            <person name="Zheng F."/>
            <person name="Jian J."/>
            <person name="Huang B."/>
            <person name="Shan D."/>
            <person name="Shi M."/>
            <person name="Fang C."/>
            <person name="Yue Y."/>
            <person name="Li F."/>
            <person name="Li D."/>
            <person name="Wei S."/>
            <person name="Han B."/>
            <person name="Jiang C."/>
            <person name="Yin Y."/>
            <person name="Xia T."/>
            <person name="Zhang Z."/>
            <person name="Bennetzen J.L."/>
            <person name="Zhao S."/>
            <person name="Wan X."/>
        </authorList>
    </citation>
    <scope>NUCLEOTIDE SEQUENCE [LARGE SCALE GENOMIC DNA]</scope>
    <source>
        <strain evidence="17">cv. Shuchazao</strain>
        <tissue evidence="16">Leaf</tissue>
    </source>
</reference>
<dbReference type="GO" id="GO:0004768">
    <property type="term" value="F:stearoyl-CoA 9-desaturase activity"/>
    <property type="evidence" value="ECO:0007669"/>
    <property type="project" value="TreeGrafter"/>
</dbReference>
<feature type="binding site" evidence="15">
    <location>
        <position position="273"/>
    </location>
    <ligand>
        <name>Fe cation</name>
        <dbReference type="ChEBI" id="CHEBI:24875"/>
        <label>1</label>
    </ligand>
</feature>
<dbReference type="Gene3D" id="1.10.620.20">
    <property type="entry name" value="Ribonucleotide Reductase, subunit A"/>
    <property type="match status" value="1"/>
</dbReference>
<dbReference type="STRING" id="542762.A0A4V6RYM8"/>
<evidence type="ECO:0000256" key="15">
    <source>
        <dbReference type="PIRSR" id="PIRSR000346-1"/>
    </source>
</evidence>
<organism evidence="16 17">
    <name type="scientific">Camellia sinensis var. sinensis</name>
    <name type="common">China tea</name>
    <dbReference type="NCBI Taxonomy" id="542762"/>
    <lineage>
        <taxon>Eukaryota</taxon>
        <taxon>Viridiplantae</taxon>
        <taxon>Streptophyta</taxon>
        <taxon>Embryophyta</taxon>
        <taxon>Tracheophyta</taxon>
        <taxon>Spermatophyta</taxon>
        <taxon>Magnoliopsida</taxon>
        <taxon>eudicotyledons</taxon>
        <taxon>Gunneridae</taxon>
        <taxon>Pentapetalae</taxon>
        <taxon>asterids</taxon>
        <taxon>Ericales</taxon>
        <taxon>Theaceae</taxon>
        <taxon>Camellia</taxon>
    </lineage>
</organism>
<keyword evidence="13" id="KW-0443">Lipid metabolism</keyword>
<dbReference type="GO" id="GO:0009570">
    <property type="term" value="C:chloroplast stroma"/>
    <property type="evidence" value="ECO:0007669"/>
    <property type="project" value="TreeGrafter"/>
</dbReference>
<dbReference type="Proteomes" id="UP000306102">
    <property type="component" value="Unassembled WGS sequence"/>
</dbReference>
<evidence type="ECO:0000256" key="8">
    <source>
        <dbReference type="ARBA" id="ARBA00022723"/>
    </source>
</evidence>
<dbReference type="FunFam" id="1.10.620.20:FF:000002">
    <property type="entry name" value="Stearoyl-[acyl-carrier-protein] 9-desaturase, chloroplastic"/>
    <property type="match status" value="1"/>
</dbReference>
<evidence type="ECO:0000256" key="14">
    <source>
        <dbReference type="ARBA" id="ARBA00023160"/>
    </source>
</evidence>
<evidence type="ECO:0000256" key="5">
    <source>
        <dbReference type="ARBA" id="ARBA00022516"/>
    </source>
</evidence>
<keyword evidence="6" id="KW-0150">Chloroplast</keyword>
<feature type="binding site" evidence="15">
    <location>
        <position position="190"/>
    </location>
    <ligand>
        <name>Fe cation</name>
        <dbReference type="ChEBI" id="CHEBI:24875"/>
        <label>1</label>
    </ligand>
</feature>
<comment type="subcellular location">
    <subcellularLocation>
        <location evidence="2">Plastid</location>
        <location evidence="2">Chloroplast</location>
    </subcellularLocation>
</comment>
<keyword evidence="14" id="KW-0275">Fatty acid biosynthesis</keyword>
<dbReference type="InterPro" id="IPR005067">
    <property type="entry name" value="Fatty_acid_desaturase-2"/>
</dbReference>
<dbReference type="PANTHER" id="PTHR31155">
    <property type="entry name" value="ACYL- ACYL-CARRIER-PROTEIN DESATURASE-RELATED"/>
    <property type="match status" value="1"/>
</dbReference>